<evidence type="ECO:0000313" key="11">
    <source>
        <dbReference type="Proteomes" id="UP000033097"/>
    </source>
</evidence>
<evidence type="ECO:0000256" key="2">
    <source>
        <dbReference type="ARBA" id="ARBA00022723"/>
    </source>
</evidence>
<protein>
    <recommendedName>
        <fullName evidence="9">CRISPR-associated endonuclease Cas1</fullName>
        <ecNumber evidence="9">3.1.-.-</ecNumber>
    </recommendedName>
</protein>
<dbReference type="CDD" id="cd09634">
    <property type="entry name" value="Cas1_I-II-III"/>
    <property type="match status" value="1"/>
</dbReference>
<evidence type="ECO:0000256" key="3">
    <source>
        <dbReference type="ARBA" id="ARBA00022759"/>
    </source>
</evidence>
<keyword evidence="1 9" id="KW-0540">Nuclease</keyword>
<proteinExistence type="inferred from homology"/>
<comment type="subunit">
    <text evidence="9">Homodimer, forms a heterotetramer with a Cas2 homodimer.</text>
</comment>
<keyword evidence="4 9" id="KW-0378">Hydrolase</keyword>
<keyword evidence="7 9" id="KW-0238">DNA-binding</keyword>
<dbReference type="AlphaFoldDB" id="A0A0E3LTQ9"/>
<organism evidence="10 11">
    <name type="scientific">Methanosarcina mazei S-6</name>
    <dbReference type="NCBI Taxonomy" id="213585"/>
    <lineage>
        <taxon>Archaea</taxon>
        <taxon>Methanobacteriati</taxon>
        <taxon>Methanobacteriota</taxon>
        <taxon>Stenosarchaea group</taxon>
        <taxon>Methanomicrobia</taxon>
        <taxon>Methanosarcinales</taxon>
        <taxon>Methanosarcinaceae</taxon>
        <taxon>Methanosarcina</taxon>
    </lineage>
</organism>
<dbReference type="HAMAP" id="MF_01470">
    <property type="entry name" value="Cas1"/>
    <property type="match status" value="1"/>
</dbReference>
<feature type="binding site" evidence="9">
    <location>
        <position position="238"/>
    </location>
    <ligand>
        <name>Mn(2+)</name>
        <dbReference type="ChEBI" id="CHEBI:29035"/>
    </ligand>
</feature>
<dbReference type="Proteomes" id="UP000033097">
    <property type="component" value="Chromosome"/>
</dbReference>
<gene>
    <name evidence="9" type="primary">cas1</name>
    <name evidence="10" type="ORF">MSMAS_0755</name>
</gene>
<dbReference type="Pfam" id="PF01867">
    <property type="entry name" value="Cas_Cas1"/>
    <property type="match status" value="1"/>
</dbReference>
<evidence type="ECO:0000256" key="8">
    <source>
        <dbReference type="ARBA" id="ARBA00023211"/>
    </source>
</evidence>
<reference evidence="10 11" key="1">
    <citation type="submission" date="2014-07" db="EMBL/GenBank/DDBJ databases">
        <title>Methanogenic archaea and the global carbon cycle.</title>
        <authorList>
            <person name="Henriksen J.R."/>
            <person name="Luke J."/>
            <person name="Reinhart S."/>
            <person name="Benedict M.N."/>
            <person name="Youngblut N.D."/>
            <person name="Metcalf M.E."/>
            <person name="Whitaker R.J."/>
            <person name="Metcalf W.W."/>
        </authorList>
    </citation>
    <scope>NUCLEOTIDE SEQUENCE [LARGE SCALE GENOMIC DNA]</scope>
    <source>
        <strain evidence="10 11">S-6</strain>
    </source>
</reference>
<dbReference type="PANTHER" id="PTHR34353">
    <property type="entry name" value="CRISPR-ASSOCIATED ENDONUCLEASE CAS1 1"/>
    <property type="match status" value="1"/>
</dbReference>
<dbReference type="PANTHER" id="PTHR34353:SF2">
    <property type="entry name" value="CRISPR-ASSOCIATED ENDONUCLEASE CAS1 1"/>
    <property type="match status" value="1"/>
</dbReference>
<keyword evidence="3 9" id="KW-0255">Endonuclease</keyword>
<evidence type="ECO:0000256" key="5">
    <source>
        <dbReference type="ARBA" id="ARBA00022842"/>
    </source>
</evidence>
<feature type="binding site" evidence="9">
    <location>
        <position position="158"/>
    </location>
    <ligand>
        <name>Mn(2+)</name>
        <dbReference type="ChEBI" id="CHEBI:29035"/>
    </ligand>
</feature>
<dbReference type="InterPro" id="IPR050646">
    <property type="entry name" value="Cas1"/>
</dbReference>
<comment type="function">
    <text evidence="9">CRISPR (clustered regularly interspaced short palindromic repeat), is an adaptive immune system that provides protection against mobile genetic elements (viruses, transposable elements and conjugative plasmids). CRISPR clusters contain spacers, sequences complementary to antecedent mobile elements, and target invading nucleic acids. CRISPR clusters are transcribed and processed into CRISPR RNA (crRNA). Acts as a dsDNA endonuclease. Involved in the integration of spacer DNA into the CRISPR cassette.</text>
</comment>
<comment type="similarity">
    <text evidence="9">Belongs to the CRISPR-associated endonuclease Cas1 family.</text>
</comment>
<dbReference type="GO" id="GO:0043571">
    <property type="term" value="P:maintenance of CRISPR repeat elements"/>
    <property type="evidence" value="ECO:0007669"/>
    <property type="project" value="UniProtKB-UniRule"/>
</dbReference>
<dbReference type="KEGG" id="mmj:MSMAS_0755"/>
<dbReference type="InterPro" id="IPR023843">
    <property type="entry name" value="CRISPR-assoc_Cas1_cyanobact"/>
</dbReference>
<evidence type="ECO:0000313" key="10">
    <source>
        <dbReference type="EMBL" id="AKB63951.1"/>
    </source>
</evidence>
<sequence>MKASEGILDDDVIYVTKQGSTVGIDGGRISVYQKEEGELASYPIGKVNTINIFGNVNFTTPFVSQANEHGVTLNYFNFYGKYRGSFIPERNTIAEVRRKQYALTDFQSLAISQRIISGKIRNSRTLLSRKGIKELKILDEIESKTAEVKTSDELRGYEGEAAEFYFRHLNNCLIDGWTFEKRTKRPPEDHINALMSLTYTMMKNEVLSALRQYNLDPYLGIFHADRHGRPALALDLMEEFRPVFCDAFVLRLINRKELTHDDFQVDNHLKEHPFKTYLAKFDEYMQEEFMHPHFKYQVSRRKAVRMQAILLRKAITNELPMYYPLVFKR</sequence>
<evidence type="ECO:0000256" key="7">
    <source>
        <dbReference type="ARBA" id="ARBA00023125"/>
    </source>
</evidence>
<dbReference type="InterPro" id="IPR042206">
    <property type="entry name" value="CRISPR-assoc_Cas1_C"/>
</dbReference>
<dbReference type="Gene3D" id="3.100.10.20">
    <property type="entry name" value="CRISPR-associated endonuclease Cas1, N-terminal domain"/>
    <property type="match status" value="1"/>
</dbReference>
<dbReference type="RefSeq" id="WP_048041809.1">
    <property type="nucleotide sequence ID" value="NZ_CP009512.1"/>
</dbReference>
<dbReference type="GO" id="GO:0004520">
    <property type="term" value="F:DNA endonuclease activity"/>
    <property type="evidence" value="ECO:0007669"/>
    <property type="project" value="InterPro"/>
</dbReference>
<dbReference type="EC" id="3.1.-.-" evidence="9"/>
<dbReference type="Gene3D" id="1.20.120.920">
    <property type="entry name" value="CRISPR-associated endonuclease Cas1, C-terminal domain"/>
    <property type="match status" value="1"/>
</dbReference>
<keyword evidence="8 9" id="KW-0464">Manganese</keyword>
<dbReference type="InterPro" id="IPR042211">
    <property type="entry name" value="CRISPR-assoc_Cas1_N"/>
</dbReference>
<dbReference type="NCBIfam" id="TIGR00287">
    <property type="entry name" value="cas1"/>
    <property type="match status" value="1"/>
</dbReference>
<dbReference type="GO" id="GO:0051607">
    <property type="term" value="P:defense response to virus"/>
    <property type="evidence" value="ECO:0007669"/>
    <property type="project" value="UniProtKB-UniRule"/>
</dbReference>
<accession>A0A0E3LTQ9</accession>
<dbReference type="GO" id="GO:0016787">
    <property type="term" value="F:hydrolase activity"/>
    <property type="evidence" value="ECO:0007669"/>
    <property type="project" value="UniProtKB-KW"/>
</dbReference>
<dbReference type="EMBL" id="CP009512">
    <property type="protein sequence ID" value="AKB63951.1"/>
    <property type="molecule type" value="Genomic_DNA"/>
</dbReference>
<dbReference type="STRING" id="213585.MSMAS_0755"/>
<keyword evidence="5 9" id="KW-0460">Magnesium</keyword>
<dbReference type="GeneID" id="24838372"/>
<evidence type="ECO:0000256" key="4">
    <source>
        <dbReference type="ARBA" id="ARBA00022801"/>
    </source>
</evidence>
<dbReference type="InterPro" id="IPR002729">
    <property type="entry name" value="CRISPR-assoc_Cas1"/>
</dbReference>
<dbReference type="NCBIfam" id="TIGR04093">
    <property type="entry name" value="cas1_CYANO"/>
    <property type="match status" value="1"/>
</dbReference>
<comment type="cofactor">
    <cofactor evidence="9">
        <name>Mg(2+)</name>
        <dbReference type="ChEBI" id="CHEBI:18420"/>
    </cofactor>
    <cofactor evidence="9">
        <name>Mn(2+)</name>
        <dbReference type="ChEBI" id="CHEBI:29035"/>
    </cofactor>
</comment>
<dbReference type="SMR" id="A0A0E3LTQ9"/>
<dbReference type="GO" id="GO:0003677">
    <property type="term" value="F:DNA binding"/>
    <property type="evidence" value="ECO:0007669"/>
    <property type="project" value="UniProtKB-KW"/>
</dbReference>
<dbReference type="HOGENOM" id="CLU_052779_1_0_2"/>
<evidence type="ECO:0000256" key="1">
    <source>
        <dbReference type="ARBA" id="ARBA00022722"/>
    </source>
</evidence>
<evidence type="ECO:0000256" key="9">
    <source>
        <dbReference type="HAMAP-Rule" id="MF_01470"/>
    </source>
</evidence>
<keyword evidence="2 9" id="KW-0479">Metal-binding</keyword>
<keyword evidence="6 9" id="KW-0051">Antiviral defense</keyword>
<dbReference type="GO" id="GO:0046872">
    <property type="term" value="F:metal ion binding"/>
    <property type="evidence" value="ECO:0007669"/>
    <property type="project" value="UniProtKB-UniRule"/>
</dbReference>
<evidence type="ECO:0000256" key="6">
    <source>
        <dbReference type="ARBA" id="ARBA00023118"/>
    </source>
</evidence>
<feature type="binding site" evidence="9">
    <location>
        <position position="223"/>
    </location>
    <ligand>
        <name>Mn(2+)</name>
        <dbReference type="ChEBI" id="CHEBI:29035"/>
    </ligand>
</feature>
<name>A0A0E3LTQ9_METMZ</name>
<dbReference type="PATRIC" id="fig|213585.10.peg.933"/>